<name>A0A2T9ZFB0_9FUNG</name>
<dbReference type="Pfam" id="PF10584">
    <property type="entry name" value="Proteasome_A_N"/>
    <property type="match status" value="1"/>
</dbReference>
<dbReference type="Proteomes" id="UP000245609">
    <property type="component" value="Unassembled WGS sequence"/>
</dbReference>
<dbReference type="PROSITE" id="PS51475">
    <property type="entry name" value="PROTEASOME_ALPHA_2"/>
    <property type="match status" value="1"/>
</dbReference>
<dbReference type="OrthoDB" id="431557at2759"/>
<accession>A0A2T9ZFB0</accession>
<protein>
    <recommendedName>
        <fullName evidence="3">Proteasome subunit alpha type</fullName>
    </recommendedName>
</protein>
<keyword evidence="3" id="KW-0539">Nucleus</keyword>
<comment type="subunit">
    <text evidence="3">The 26S proteasome consists of a 20S proteasome core and two 19S regulatory subunits.</text>
</comment>
<dbReference type="InterPro" id="IPR029055">
    <property type="entry name" value="Ntn_hydrolases_N"/>
</dbReference>
<dbReference type="GO" id="GO:0019773">
    <property type="term" value="C:proteasome core complex, alpha-subunit complex"/>
    <property type="evidence" value="ECO:0007669"/>
    <property type="project" value="UniProtKB-UniRule"/>
</dbReference>
<dbReference type="PROSITE" id="PS00388">
    <property type="entry name" value="PROTEASOME_ALPHA_1"/>
    <property type="match status" value="1"/>
</dbReference>
<keyword evidence="1 2" id="KW-0647">Proteasome</keyword>
<dbReference type="InterPro" id="IPR050115">
    <property type="entry name" value="Proteasome_alpha"/>
</dbReference>
<evidence type="ECO:0000256" key="2">
    <source>
        <dbReference type="PROSITE-ProRule" id="PRU00808"/>
    </source>
</evidence>
<dbReference type="Gene3D" id="3.60.20.10">
    <property type="entry name" value="Glutamine Phosphoribosylpyrophosphate, subunit 1, domain 1"/>
    <property type="match status" value="1"/>
</dbReference>
<evidence type="ECO:0000313" key="5">
    <source>
        <dbReference type="EMBL" id="PVV03261.1"/>
    </source>
</evidence>
<dbReference type="STRING" id="133381.A0A2T9ZFB0"/>
<dbReference type="SUPFAM" id="SSF56235">
    <property type="entry name" value="N-terminal nucleophile aminohydrolases (Ntn hydrolases)"/>
    <property type="match status" value="1"/>
</dbReference>
<feature type="domain" description="Proteasome alpha-type subunits" evidence="4">
    <location>
        <begin position="4"/>
        <end position="26"/>
    </location>
</feature>
<comment type="subcellular location">
    <subcellularLocation>
        <location evidence="3">Cytoplasm</location>
    </subcellularLocation>
    <subcellularLocation>
        <location evidence="3">Nucleus</location>
    </subcellularLocation>
</comment>
<comment type="similarity">
    <text evidence="2 3">Belongs to the peptidase T1A family.</text>
</comment>
<proteinExistence type="inferred from homology"/>
<dbReference type="InterPro" id="IPR023332">
    <property type="entry name" value="Proteasome_alpha-type"/>
</dbReference>
<dbReference type="NCBIfam" id="NF003075">
    <property type="entry name" value="PRK03996.1"/>
    <property type="match status" value="1"/>
</dbReference>
<keyword evidence="3" id="KW-0963">Cytoplasm</keyword>
<sequence length="247" mass="26811">MSNYNFSLTTFSPSGKLGQIEHALAAVNKGATSVGIKSKDGVVIASIKKPKTTLIDMSTLNSVEMICGSIGMTYSGMGPDFRVLVAKARKIAQQYILTYQQDPPVNILVKNLAGVIQDFTQSGGVRPFGVSLLIAGFDDFGPSLFQVDPSGAYFPWKATAIGKSMIESKTFLEKRYSPDSGLEDAIHTAILTLKEGFEGQIVNDYLDIGIIGTETTVEFNVPGKEHRGPEFRILSQNEIADYLENIM</sequence>
<evidence type="ECO:0000256" key="1">
    <source>
        <dbReference type="ARBA" id="ARBA00022942"/>
    </source>
</evidence>
<dbReference type="GO" id="GO:0006511">
    <property type="term" value="P:ubiquitin-dependent protein catabolic process"/>
    <property type="evidence" value="ECO:0007669"/>
    <property type="project" value="InterPro"/>
</dbReference>
<dbReference type="PANTHER" id="PTHR11599">
    <property type="entry name" value="PROTEASOME SUBUNIT ALPHA/BETA"/>
    <property type="match status" value="1"/>
</dbReference>
<dbReference type="AlphaFoldDB" id="A0A2T9ZFB0"/>
<dbReference type="Pfam" id="PF00227">
    <property type="entry name" value="Proteasome"/>
    <property type="match status" value="1"/>
</dbReference>
<keyword evidence="6" id="KW-1185">Reference proteome</keyword>
<organism evidence="5 6">
    <name type="scientific">Smittium megazygosporum</name>
    <dbReference type="NCBI Taxonomy" id="133381"/>
    <lineage>
        <taxon>Eukaryota</taxon>
        <taxon>Fungi</taxon>
        <taxon>Fungi incertae sedis</taxon>
        <taxon>Zoopagomycota</taxon>
        <taxon>Kickxellomycotina</taxon>
        <taxon>Harpellomycetes</taxon>
        <taxon>Harpellales</taxon>
        <taxon>Legeriomycetaceae</taxon>
        <taxon>Smittium</taxon>
    </lineage>
</organism>
<evidence type="ECO:0000313" key="6">
    <source>
        <dbReference type="Proteomes" id="UP000245609"/>
    </source>
</evidence>
<dbReference type="SMART" id="SM00948">
    <property type="entry name" value="Proteasome_A_N"/>
    <property type="match status" value="1"/>
</dbReference>
<dbReference type="CDD" id="cd03750">
    <property type="entry name" value="proteasome_alpha_type_2"/>
    <property type="match status" value="1"/>
</dbReference>
<comment type="caution">
    <text evidence="5">The sequence shown here is derived from an EMBL/GenBank/DDBJ whole genome shotgun (WGS) entry which is preliminary data.</text>
</comment>
<evidence type="ECO:0000259" key="4">
    <source>
        <dbReference type="PROSITE" id="PS00388"/>
    </source>
</evidence>
<dbReference type="InterPro" id="IPR001353">
    <property type="entry name" value="Proteasome_sua/b"/>
</dbReference>
<dbReference type="EMBL" id="MBFS01000256">
    <property type="protein sequence ID" value="PVV03261.1"/>
    <property type="molecule type" value="Genomic_DNA"/>
</dbReference>
<gene>
    <name evidence="5" type="ORF">BB560_002279</name>
</gene>
<evidence type="ECO:0000256" key="3">
    <source>
        <dbReference type="RuleBase" id="RU000551"/>
    </source>
</evidence>
<dbReference type="InterPro" id="IPR000426">
    <property type="entry name" value="Proteasome_asu_N"/>
</dbReference>
<dbReference type="GO" id="GO:0005634">
    <property type="term" value="C:nucleus"/>
    <property type="evidence" value="ECO:0007669"/>
    <property type="project" value="UniProtKB-SubCell"/>
</dbReference>
<reference evidence="5 6" key="1">
    <citation type="journal article" date="2018" name="MBio">
        <title>Comparative Genomics Reveals the Core Gene Toolbox for the Fungus-Insect Symbiosis.</title>
        <authorList>
            <person name="Wang Y."/>
            <person name="Stata M."/>
            <person name="Wang W."/>
            <person name="Stajich J.E."/>
            <person name="White M.M."/>
            <person name="Moncalvo J.M."/>
        </authorList>
    </citation>
    <scope>NUCLEOTIDE SEQUENCE [LARGE SCALE GENOMIC DNA]</scope>
    <source>
        <strain evidence="5 6">SC-DP-2</strain>
    </source>
</reference>
<dbReference type="GO" id="GO:0005737">
    <property type="term" value="C:cytoplasm"/>
    <property type="evidence" value="ECO:0007669"/>
    <property type="project" value="UniProtKB-SubCell"/>
</dbReference>